<comment type="subcellular location">
    <subcellularLocation>
        <location evidence="9">Cytoplasm</location>
    </subcellularLocation>
</comment>
<dbReference type="PANTHER" id="PTHR21012">
    <property type="entry name" value="ASPARTATE 1-DECARBOXYLASE"/>
    <property type="match status" value="1"/>
</dbReference>
<feature type="binding site" evidence="9">
    <location>
        <position position="58"/>
    </location>
    <ligand>
        <name>substrate</name>
    </ligand>
</feature>
<keyword evidence="2 9" id="KW-0566">Pantothenate biosynthesis</keyword>
<comment type="catalytic activity">
    <reaction evidence="9">
        <text>L-aspartate + H(+) = beta-alanine + CO2</text>
        <dbReference type="Rhea" id="RHEA:19497"/>
        <dbReference type="ChEBI" id="CHEBI:15378"/>
        <dbReference type="ChEBI" id="CHEBI:16526"/>
        <dbReference type="ChEBI" id="CHEBI:29991"/>
        <dbReference type="ChEBI" id="CHEBI:57966"/>
        <dbReference type="EC" id="4.1.1.11"/>
    </reaction>
</comment>
<evidence type="ECO:0000256" key="7">
    <source>
        <dbReference type="ARBA" id="ARBA00023270"/>
    </source>
</evidence>
<dbReference type="InterPro" id="IPR009010">
    <property type="entry name" value="Asp_de-COase-like_dom_sf"/>
</dbReference>
<comment type="pathway">
    <text evidence="9">Cofactor biosynthesis; (R)-pantothenate biosynthesis; beta-alanine from L-aspartate: step 1/1.</text>
</comment>
<name>A5YSZ1_9EURY</name>
<comment type="PTM">
    <text evidence="9">Is synthesized initially as an inactive proenzyme, which is activated by self-cleavage at a specific serine bond to produce a beta-subunit with a hydroxyl group at its C-terminus and an alpha-subunit with a pyruvoyl group at its N-terminus.</text>
</comment>
<evidence type="ECO:0000256" key="3">
    <source>
        <dbReference type="ARBA" id="ARBA00022793"/>
    </source>
</evidence>
<evidence type="ECO:0000256" key="6">
    <source>
        <dbReference type="ARBA" id="ARBA00023239"/>
    </source>
</evidence>
<dbReference type="AlphaFoldDB" id="A5YSZ1"/>
<keyword evidence="1 9" id="KW-0963">Cytoplasm</keyword>
<dbReference type="GO" id="GO:0015940">
    <property type="term" value="P:pantothenate biosynthetic process"/>
    <property type="evidence" value="ECO:0007669"/>
    <property type="project" value="UniProtKB-UniRule"/>
</dbReference>
<comment type="cofactor">
    <cofactor evidence="9">
        <name>pyruvate</name>
        <dbReference type="ChEBI" id="CHEBI:15361"/>
    </cofactor>
    <text evidence="9">Binds 1 pyruvoyl group covalently per subunit.</text>
</comment>
<accession>A5YSZ1</accession>
<protein>
    <recommendedName>
        <fullName evidence="9">Aspartate 1-decarboxylase</fullName>
        <ecNumber evidence="9">4.1.1.11</ecNumber>
    </recommendedName>
    <alternativeName>
        <fullName evidence="9">Aspartate alpha-decarboxylase</fullName>
    </alternativeName>
    <component>
        <recommendedName>
            <fullName evidence="9">Aspartate 1-decarboxylase beta chain</fullName>
        </recommendedName>
    </component>
    <component>
        <recommendedName>
            <fullName evidence="9">Aspartate 1-decarboxylase alpha chain</fullName>
        </recommendedName>
    </component>
</protein>
<dbReference type="Pfam" id="PF02261">
    <property type="entry name" value="Asp_decarbox"/>
    <property type="match status" value="1"/>
</dbReference>
<feature type="chain" id="PRO_5023351973" description="Aspartate 1-decarboxylase beta chain" evidence="9">
    <location>
        <begin position="1"/>
        <end position="25"/>
    </location>
</feature>
<evidence type="ECO:0000256" key="4">
    <source>
        <dbReference type="ARBA" id="ARBA00022813"/>
    </source>
</evidence>
<organism evidence="10">
    <name type="scientific">uncultured haloarchaeon</name>
    <dbReference type="NCBI Taxonomy" id="160804"/>
    <lineage>
        <taxon>Archaea</taxon>
        <taxon>Methanobacteriati</taxon>
        <taxon>Methanobacteriota</taxon>
        <taxon>Stenosarchaea group</taxon>
        <taxon>Halobacteria</taxon>
        <taxon>Halobacteriales</taxon>
        <taxon>Halobacteriaceae</taxon>
        <taxon>environmental samples</taxon>
    </lineage>
</organism>
<sequence>MSQRQFFYAKIHRATVTQTNPDYDGSITIDDQLLTAASIKPFERVQVVNVDTGARLETYTLEGDSGVIELNGAAAHRAKVGDTIIIIAYTLTPANNRPVPTIVHVTDTNEIETIRRHTL</sequence>
<comment type="similarity">
    <text evidence="9">Belongs to the PanD family.</text>
</comment>
<dbReference type="Gene3D" id="2.40.40.20">
    <property type="match status" value="1"/>
</dbReference>
<comment type="subunit">
    <text evidence="9">Heterooctamer of four alpha and four beta subunits.</text>
</comment>
<keyword evidence="6 9" id="KW-0456">Lyase</keyword>
<feature type="active site" description="Proton donor" evidence="9">
    <location>
        <position position="59"/>
    </location>
</feature>
<evidence type="ECO:0000256" key="8">
    <source>
        <dbReference type="ARBA" id="ARBA00023317"/>
    </source>
</evidence>
<feature type="modified residue" description="Pyruvic acid (Ser)" evidence="9">
    <location>
        <position position="26"/>
    </location>
</feature>
<dbReference type="PANTHER" id="PTHR21012:SF0">
    <property type="entry name" value="ASPARTATE 1-DECARBOXYLASE"/>
    <property type="match status" value="1"/>
</dbReference>
<keyword evidence="4 9" id="KW-0068">Autocatalytic cleavage</keyword>
<feature type="binding site" evidence="9">
    <location>
        <begin position="72"/>
        <end position="74"/>
    </location>
    <ligand>
        <name>substrate</name>
    </ligand>
</feature>
<dbReference type="EC" id="4.1.1.11" evidence="9"/>
<dbReference type="GO" id="GO:0005829">
    <property type="term" value="C:cytosol"/>
    <property type="evidence" value="ECO:0007669"/>
    <property type="project" value="TreeGrafter"/>
</dbReference>
<dbReference type="SUPFAM" id="SSF50692">
    <property type="entry name" value="ADC-like"/>
    <property type="match status" value="1"/>
</dbReference>
<keyword evidence="8 9" id="KW-0670">Pyruvate</keyword>
<proteinExistence type="inferred from homology"/>
<comment type="function">
    <text evidence="9">Catalyzes the pyruvoyl-dependent decarboxylation of aspartate to produce beta-alanine.</text>
</comment>
<evidence type="ECO:0000313" key="10">
    <source>
        <dbReference type="EMBL" id="ABQ76098.1"/>
    </source>
</evidence>
<feature type="active site" description="Schiff-base intermediate with substrate; via pyruvic acid" evidence="9">
    <location>
        <position position="26"/>
    </location>
</feature>
<dbReference type="CDD" id="cd06919">
    <property type="entry name" value="Asp_decarbox"/>
    <property type="match status" value="1"/>
</dbReference>
<gene>
    <name evidence="9" type="primary">panD</name>
</gene>
<reference evidence="10" key="1">
    <citation type="journal article" date="2007" name="ISME J.">
        <title>Genomic plasticity in prokaryotes: the case of the square haloarchaeon.</title>
        <authorList>
            <person name="Cuadros-Orellana S."/>
            <person name="Martin-Cuadrado A.B."/>
            <person name="Legault B."/>
            <person name="D'Auria G."/>
            <person name="Zhaxybayeva O."/>
            <person name="Papke R.T."/>
            <person name="Rodriguez-Valera F."/>
        </authorList>
    </citation>
    <scope>NUCLEOTIDE SEQUENCE</scope>
</reference>
<evidence type="ECO:0000256" key="9">
    <source>
        <dbReference type="HAMAP-Rule" id="MF_00446"/>
    </source>
</evidence>
<keyword evidence="7 9" id="KW-0704">Schiff base</keyword>
<dbReference type="GO" id="GO:0006523">
    <property type="term" value="P:alanine biosynthetic process"/>
    <property type="evidence" value="ECO:0007669"/>
    <property type="project" value="InterPro"/>
</dbReference>
<dbReference type="InterPro" id="IPR003190">
    <property type="entry name" value="Asp_decarbox"/>
</dbReference>
<evidence type="ECO:0000256" key="2">
    <source>
        <dbReference type="ARBA" id="ARBA00022655"/>
    </source>
</evidence>
<dbReference type="EMBL" id="EF584000">
    <property type="protein sequence ID" value="ABQ76098.1"/>
    <property type="molecule type" value="Genomic_DNA"/>
</dbReference>
<dbReference type="GO" id="GO:0004068">
    <property type="term" value="F:aspartate 1-decarboxylase activity"/>
    <property type="evidence" value="ECO:0007669"/>
    <property type="project" value="UniProtKB-UniRule"/>
</dbReference>
<dbReference type="UniPathway" id="UPA00028">
    <property type="reaction ID" value="UER00002"/>
</dbReference>
<keyword evidence="3 9" id="KW-0210">Decarboxylase</keyword>
<dbReference type="HAMAP" id="MF_00446">
    <property type="entry name" value="PanD"/>
    <property type="match status" value="1"/>
</dbReference>
<feature type="chain" id="PRO_5023351972" description="Aspartate 1-decarboxylase alpha chain" evidence="9">
    <location>
        <begin position="26"/>
        <end position="119"/>
    </location>
</feature>
<evidence type="ECO:0000256" key="1">
    <source>
        <dbReference type="ARBA" id="ARBA00022490"/>
    </source>
</evidence>
<keyword evidence="5 9" id="KW-0865">Zymogen</keyword>
<evidence type="ECO:0000256" key="5">
    <source>
        <dbReference type="ARBA" id="ARBA00023145"/>
    </source>
</evidence>
<dbReference type="NCBIfam" id="TIGR00223">
    <property type="entry name" value="panD"/>
    <property type="match status" value="1"/>
</dbReference>